<evidence type="ECO:0000256" key="1">
    <source>
        <dbReference type="SAM" id="MobiDB-lite"/>
    </source>
</evidence>
<evidence type="ECO:0000313" key="2">
    <source>
        <dbReference type="EMBL" id="KMQ90102.1"/>
    </source>
</evidence>
<feature type="region of interest" description="Disordered" evidence="1">
    <location>
        <begin position="386"/>
        <end position="405"/>
    </location>
</feature>
<feature type="compositionally biased region" description="Basic and acidic residues" evidence="1">
    <location>
        <begin position="386"/>
        <end position="396"/>
    </location>
</feature>
<organism evidence="2 3">
    <name type="scientific">Lasius niger</name>
    <name type="common">Black garden ant</name>
    <dbReference type="NCBI Taxonomy" id="67767"/>
    <lineage>
        <taxon>Eukaryota</taxon>
        <taxon>Metazoa</taxon>
        <taxon>Ecdysozoa</taxon>
        <taxon>Arthropoda</taxon>
        <taxon>Hexapoda</taxon>
        <taxon>Insecta</taxon>
        <taxon>Pterygota</taxon>
        <taxon>Neoptera</taxon>
        <taxon>Endopterygota</taxon>
        <taxon>Hymenoptera</taxon>
        <taxon>Apocrita</taxon>
        <taxon>Aculeata</taxon>
        <taxon>Formicoidea</taxon>
        <taxon>Formicidae</taxon>
        <taxon>Formicinae</taxon>
        <taxon>Lasius</taxon>
        <taxon>Lasius</taxon>
    </lineage>
</organism>
<dbReference type="EMBL" id="LBMM01007033">
    <property type="protein sequence ID" value="KMQ90102.1"/>
    <property type="molecule type" value="Genomic_DNA"/>
</dbReference>
<sequence length="405" mass="46792">MHFNRPGLPCAECKSLIKMIHQIGKANIAKPPNPRGKKIRAFGKVAELILINNAPIHGGCPFMNAGASNGRDGHGAKTCLKKSSTHPIKLMGLEDGEKSLYKGGIFYGEVVERFKAPVLKTGFFNETPEFLIAQYISVIDKIFNKPKKLPENPSKNPNFKNLKPEEQNQKQNKFQKDLTNWENSKSNDLLTYRQALGKVVWKHLQKEHKISNEFKPLWDRKIKATQKRLPTQIEGRLYKKISPCLPARLNNSFYNVMTSKIDAHIFKNALRLHAETPKKGLGLVPRQALAIKNNVLKEKTAPSKDYKKEDFKDYEDVISEIYAKIKERLEKEEEINSLRKKLKDRNTRNHQELKQKITKKSVGLEKPYHIAIGILKEQYLKKKYTQEDWRTERKNNSPEFNFYTD</sequence>
<gene>
    <name evidence="2" type="ORF">RF55_10169</name>
</gene>
<reference evidence="2 3" key="1">
    <citation type="submission" date="2015-04" db="EMBL/GenBank/DDBJ databases">
        <title>Lasius niger genome sequencing.</title>
        <authorList>
            <person name="Konorov E.A."/>
            <person name="Nikitin M.A."/>
            <person name="Kirill M.V."/>
            <person name="Chang P."/>
        </authorList>
    </citation>
    <scope>NUCLEOTIDE SEQUENCE [LARGE SCALE GENOMIC DNA]</scope>
    <source>
        <tissue evidence="2">Whole</tissue>
    </source>
</reference>
<proteinExistence type="predicted"/>
<keyword evidence="3" id="KW-1185">Reference proteome</keyword>
<evidence type="ECO:0000313" key="3">
    <source>
        <dbReference type="Proteomes" id="UP000036403"/>
    </source>
</evidence>
<dbReference type="PaxDb" id="67767-A0A0J7KIM8"/>
<dbReference type="Proteomes" id="UP000036403">
    <property type="component" value="Unassembled WGS sequence"/>
</dbReference>
<name>A0A0J7KIM8_LASNI</name>
<comment type="caution">
    <text evidence="2">The sequence shown here is derived from an EMBL/GenBank/DDBJ whole genome shotgun (WGS) entry which is preliminary data.</text>
</comment>
<dbReference type="AlphaFoldDB" id="A0A0J7KIM8"/>
<feature type="non-terminal residue" evidence="2">
    <location>
        <position position="405"/>
    </location>
</feature>
<protein>
    <submittedName>
        <fullName evidence="2">Family transcriptional regulator</fullName>
    </submittedName>
</protein>
<feature type="region of interest" description="Disordered" evidence="1">
    <location>
        <begin position="148"/>
        <end position="169"/>
    </location>
</feature>
<accession>A0A0J7KIM8</accession>